<dbReference type="GO" id="GO:0005506">
    <property type="term" value="F:iron ion binding"/>
    <property type="evidence" value="ECO:0007669"/>
    <property type="project" value="UniProtKB-ARBA"/>
</dbReference>
<sequence length="279" mass="31567">MLTDAQKQQYERDGYIVLPNFKSPAEIAALRARAAQIVNDFDPSVAQGVFTTKDQEKKADAYFLRSDNTVRCFFEEEAFGPDGQLRQDKALSINKIGHAMHDLDPVFRAFSTDARLAAVALDLGLERPQVWQSMYIFKQPGIGGEVRWHQDATYFETHPISVTTFWFALEDATLENGCMWAEPGGHRTPLRERFVRCGDDIRVEKLDDTPWPDDSTAVPLECKAGSLVCFHGLLPHYSAPNRSAVSRHAYTLHATDARTEYSPRNWIQRDAAFPVRGFI</sequence>
<dbReference type="Gene3D" id="2.60.120.620">
    <property type="entry name" value="q2cbj1_9rhob like domain"/>
    <property type="match status" value="1"/>
</dbReference>
<keyword evidence="1" id="KW-0479">Metal-binding</keyword>
<gene>
    <name evidence="3" type="ORF">SAMN05216552_1002133</name>
</gene>
<evidence type="ECO:0000256" key="1">
    <source>
        <dbReference type="ARBA" id="ARBA00022723"/>
    </source>
</evidence>
<dbReference type="EMBL" id="FPBO01000002">
    <property type="protein sequence ID" value="SFU37081.1"/>
    <property type="molecule type" value="Genomic_DNA"/>
</dbReference>
<dbReference type="Proteomes" id="UP000199391">
    <property type="component" value="Unassembled WGS sequence"/>
</dbReference>
<keyword evidence="4" id="KW-1185">Reference proteome</keyword>
<accession>A0A1I7FLM6</accession>
<dbReference type="InterPro" id="IPR008775">
    <property type="entry name" value="Phytyl_CoA_dOase-like"/>
</dbReference>
<evidence type="ECO:0000313" key="3">
    <source>
        <dbReference type="EMBL" id="SFU37081.1"/>
    </source>
</evidence>
<evidence type="ECO:0000313" key="4">
    <source>
        <dbReference type="Proteomes" id="UP000199391"/>
    </source>
</evidence>
<keyword evidence="2" id="KW-0408">Iron</keyword>
<dbReference type="SUPFAM" id="SSF51197">
    <property type="entry name" value="Clavaminate synthase-like"/>
    <property type="match status" value="1"/>
</dbReference>
<reference evidence="4" key="1">
    <citation type="submission" date="2016-10" db="EMBL/GenBank/DDBJ databases">
        <authorList>
            <person name="Varghese N."/>
            <person name="Submissions S."/>
        </authorList>
    </citation>
    <scope>NUCLEOTIDE SEQUENCE [LARGE SCALE GENOMIC DNA]</scope>
    <source>
        <strain evidence="4">CGMCC 1.11014</strain>
    </source>
</reference>
<dbReference type="PANTHER" id="PTHR20883:SF15">
    <property type="entry name" value="PHYTANOYL-COA DIOXYGENASE DOMAIN-CONTAINING PROTEIN 1"/>
    <property type="match status" value="1"/>
</dbReference>
<dbReference type="AlphaFoldDB" id="A0A1I7FLM6"/>
<name>A0A1I7FLM6_9BURK</name>
<dbReference type="Pfam" id="PF05721">
    <property type="entry name" value="PhyH"/>
    <property type="match status" value="1"/>
</dbReference>
<dbReference type="PANTHER" id="PTHR20883">
    <property type="entry name" value="PHYTANOYL-COA DIOXYGENASE DOMAIN CONTAINING 1"/>
    <property type="match status" value="1"/>
</dbReference>
<dbReference type="OrthoDB" id="9791262at2"/>
<dbReference type="RefSeq" id="WP_093553282.1">
    <property type="nucleotide sequence ID" value="NZ_FPBO01000002.1"/>
</dbReference>
<evidence type="ECO:0000256" key="2">
    <source>
        <dbReference type="ARBA" id="ARBA00023004"/>
    </source>
</evidence>
<dbReference type="STRING" id="1035707.SAMN05216552_1002133"/>
<proteinExistence type="predicted"/>
<dbReference type="GO" id="GO:0016706">
    <property type="term" value="F:2-oxoglutarate-dependent dioxygenase activity"/>
    <property type="evidence" value="ECO:0007669"/>
    <property type="project" value="UniProtKB-ARBA"/>
</dbReference>
<organism evidence="3 4">
    <name type="scientific">Pseudoduganella namucuonensis</name>
    <dbReference type="NCBI Taxonomy" id="1035707"/>
    <lineage>
        <taxon>Bacteria</taxon>
        <taxon>Pseudomonadati</taxon>
        <taxon>Pseudomonadota</taxon>
        <taxon>Betaproteobacteria</taxon>
        <taxon>Burkholderiales</taxon>
        <taxon>Oxalobacteraceae</taxon>
        <taxon>Telluria group</taxon>
        <taxon>Pseudoduganella</taxon>
    </lineage>
</organism>
<protein>
    <submittedName>
        <fullName evidence="3">Phytanoyl-CoA hydroxylase</fullName>
    </submittedName>
</protein>